<accession>A0A9J6C613</accession>
<feature type="domain" description="Cytohesin Ubiquitin Protein Inducing" evidence="6">
    <location>
        <begin position="16"/>
        <end position="98"/>
    </location>
</feature>
<evidence type="ECO:0000256" key="5">
    <source>
        <dbReference type="SAM" id="MobiDB-lite"/>
    </source>
</evidence>
<evidence type="ECO:0000256" key="4">
    <source>
        <dbReference type="SAM" id="Coils"/>
    </source>
</evidence>
<feature type="compositionally biased region" description="Basic and acidic residues" evidence="5">
    <location>
        <begin position="474"/>
        <end position="483"/>
    </location>
</feature>
<evidence type="ECO:0000313" key="8">
    <source>
        <dbReference type="Proteomes" id="UP001107558"/>
    </source>
</evidence>
<dbReference type="InterPro" id="IPR021774">
    <property type="entry name" value="CUPID"/>
</dbReference>
<feature type="region of interest" description="Disordered" evidence="5">
    <location>
        <begin position="551"/>
        <end position="574"/>
    </location>
</feature>
<reference evidence="7" key="1">
    <citation type="submission" date="2021-03" db="EMBL/GenBank/DDBJ databases">
        <title>Chromosome level genome of the anhydrobiotic midge Polypedilum vanderplanki.</title>
        <authorList>
            <person name="Yoshida Y."/>
            <person name="Kikawada T."/>
            <person name="Gusev O."/>
        </authorList>
    </citation>
    <scope>NUCLEOTIDE SEQUENCE</scope>
    <source>
        <strain evidence="7">NIAS01</strain>
        <tissue evidence="7">Whole body or cell culture</tissue>
    </source>
</reference>
<dbReference type="EMBL" id="JADBJN010000002">
    <property type="protein sequence ID" value="KAG5677545.1"/>
    <property type="molecule type" value="Genomic_DNA"/>
</dbReference>
<gene>
    <name evidence="7" type="ORF">PVAND_007297</name>
</gene>
<feature type="region of interest" description="Disordered" evidence="5">
    <location>
        <begin position="459"/>
        <end position="510"/>
    </location>
</feature>
<keyword evidence="2" id="KW-0963">Cytoplasm</keyword>
<evidence type="ECO:0000313" key="7">
    <source>
        <dbReference type="EMBL" id="KAG5677545.1"/>
    </source>
</evidence>
<comment type="caution">
    <text evidence="7">The sequence shown here is derived from an EMBL/GenBank/DDBJ whole genome shotgun (WGS) entry which is preliminary data.</text>
</comment>
<comment type="subcellular location">
    <subcellularLocation>
        <location evidence="1">Cytoplasm</location>
    </subcellularLocation>
</comment>
<feature type="coiled-coil region" evidence="4">
    <location>
        <begin position="122"/>
        <end position="149"/>
    </location>
</feature>
<evidence type="ECO:0000256" key="3">
    <source>
        <dbReference type="ARBA" id="ARBA00023054"/>
    </source>
</evidence>
<dbReference type="AlphaFoldDB" id="A0A9J6C613"/>
<feature type="region of interest" description="Disordered" evidence="5">
    <location>
        <begin position="1"/>
        <end position="22"/>
    </location>
</feature>
<dbReference type="OrthoDB" id="10063592at2759"/>
<dbReference type="Pfam" id="PF11819">
    <property type="entry name" value="CUPID"/>
    <property type="match status" value="1"/>
</dbReference>
<name>A0A9J6C613_POLVA</name>
<feature type="compositionally biased region" description="Polar residues" evidence="5">
    <location>
        <begin position="460"/>
        <end position="473"/>
    </location>
</feature>
<proteinExistence type="predicted"/>
<evidence type="ECO:0000256" key="2">
    <source>
        <dbReference type="ARBA" id="ARBA00022490"/>
    </source>
</evidence>
<evidence type="ECO:0000256" key="1">
    <source>
        <dbReference type="ARBA" id="ARBA00004496"/>
    </source>
</evidence>
<feature type="coiled-coil region" evidence="4">
    <location>
        <begin position="31"/>
        <end position="58"/>
    </location>
</feature>
<feature type="compositionally biased region" description="Low complexity" evidence="5">
    <location>
        <begin position="1"/>
        <end position="15"/>
    </location>
</feature>
<evidence type="ECO:0000259" key="6">
    <source>
        <dbReference type="Pfam" id="PF11819"/>
    </source>
</evidence>
<protein>
    <recommendedName>
        <fullName evidence="6">Cytohesin Ubiquitin Protein Inducing domain-containing protein</fullName>
    </recommendedName>
</protein>
<keyword evidence="3 4" id="KW-0175">Coiled coil</keyword>
<keyword evidence="8" id="KW-1185">Reference proteome</keyword>
<dbReference type="GO" id="GO:0005737">
    <property type="term" value="C:cytoplasm"/>
    <property type="evidence" value="ECO:0007669"/>
    <property type="project" value="UniProtKB-SubCell"/>
</dbReference>
<organism evidence="7 8">
    <name type="scientific">Polypedilum vanderplanki</name>
    <name type="common">Sleeping chironomid midge</name>
    <dbReference type="NCBI Taxonomy" id="319348"/>
    <lineage>
        <taxon>Eukaryota</taxon>
        <taxon>Metazoa</taxon>
        <taxon>Ecdysozoa</taxon>
        <taxon>Arthropoda</taxon>
        <taxon>Hexapoda</taxon>
        <taxon>Insecta</taxon>
        <taxon>Pterygota</taxon>
        <taxon>Neoptera</taxon>
        <taxon>Endopterygota</taxon>
        <taxon>Diptera</taxon>
        <taxon>Nematocera</taxon>
        <taxon>Chironomoidea</taxon>
        <taxon>Chironomidae</taxon>
        <taxon>Chironominae</taxon>
        <taxon>Polypedilum</taxon>
        <taxon>Polypedilum</taxon>
    </lineage>
</organism>
<sequence length="648" mass="74535">MSTSITTTTTPTTTTKSMKNEEFNGDKANRYQQLVQKKAALEKKLNEKYEQLHQLCQKEADLIGNLDLIVPNTSSSQQQAVPQFRHQNSEINKLLIEKQKQQQQAQASLGIINDPMQSKTLRRTHKQAYEISQQKIEQLNENINLLQRNDMYYMTKAQDDIDLHRSDNRFMKNALAMCGNNVKNLHLLNTNSSLSMSERRNSMKSTTSSLGSSNTFIIQSSPSSATSLTSLKTLPNNVMAHSPRTRQDGRYEFEVHKTSDSPTPSTMSMQHPVVHHQLPLCSQSLKNIKINTENHSPNIQSSYHNVHAQFSPQMQSQQQQHSPQFYVQNHHQANGNHFVFQPPTHTQSHRQHPQAPNEHKFLQRLHSFNHQMQYDKGYLTNDMKQQPQQQQPIKYQASPNHYTVSHSAGLGGYWMINEHNQRIWVADSKYPLSPPNQNGNMAKKSNSLGNFDFIHKENESQQQDALSISSGNSNEHKKKEKIWCETSLDSPPQNRKNKPRIESPTPSSYSAADYLNNNHHQFYENTRPIIHSNTSTLRSQHHHESNGIYVNPLANPVPNLPPKSKLRHTESTRSTISNRDFENNIVNAVHSPLVNNLQSPIQIESPINVTIIQEGSWKPYKEEVKSYEISDFYKYSEKYRQQQQQQKN</sequence>
<dbReference type="Proteomes" id="UP001107558">
    <property type="component" value="Chromosome 2"/>
</dbReference>